<proteinExistence type="predicted"/>
<reference evidence="2" key="1">
    <citation type="journal article" date="2019" name="IScience">
        <title>Narwhal Genome Reveals Long-Term Low Genetic Diversity despite Current Large Abundance Size.</title>
        <authorList>
            <person name="Westbury M.V."/>
            <person name="Petersen B."/>
            <person name="Garde E."/>
            <person name="Heide-Jorgensen M.P."/>
            <person name="Lorenzen E.D."/>
        </authorList>
    </citation>
    <scope>NUCLEOTIDE SEQUENCE [LARGE SCALE GENOMIC DNA]</scope>
</reference>
<comment type="caution">
    <text evidence="1">The sequence shown here is derived from an EMBL/GenBank/DDBJ whole genome shotgun (WGS) entry which is preliminary data.</text>
</comment>
<protein>
    <submittedName>
        <fullName evidence="1">Uncharacterized protein</fullName>
    </submittedName>
</protein>
<evidence type="ECO:0000313" key="2">
    <source>
        <dbReference type="Proteomes" id="UP000308365"/>
    </source>
</evidence>
<name>A0A4V6WP35_MONMO</name>
<dbReference type="AlphaFoldDB" id="A0A4V6WP35"/>
<dbReference type="EMBL" id="RWIC01000484">
    <property type="protein sequence ID" value="TKC43260.1"/>
    <property type="molecule type" value="Genomic_DNA"/>
</dbReference>
<sequence>MRTAPVLAAQTLKFSTSLQKSNAKRPILTDFTMNFGTMTQARPSSPVVL</sequence>
<dbReference type="Proteomes" id="UP000308365">
    <property type="component" value="Unassembled WGS sequence"/>
</dbReference>
<gene>
    <name evidence="1" type="ORF">EI555_004648</name>
</gene>
<organism evidence="1 2">
    <name type="scientific">Monodon monoceros</name>
    <name type="common">Narwhal</name>
    <name type="synonym">Ceratodon monodon</name>
    <dbReference type="NCBI Taxonomy" id="40151"/>
    <lineage>
        <taxon>Eukaryota</taxon>
        <taxon>Metazoa</taxon>
        <taxon>Chordata</taxon>
        <taxon>Craniata</taxon>
        <taxon>Vertebrata</taxon>
        <taxon>Euteleostomi</taxon>
        <taxon>Mammalia</taxon>
        <taxon>Eutheria</taxon>
        <taxon>Laurasiatheria</taxon>
        <taxon>Artiodactyla</taxon>
        <taxon>Whippomorpha</taxon>
        <taxon>Cetacea</taxon>
        <taxon>Odontoceti</taxon>
        <taxon>Monodontidae</taxon>
        <taxon>Monodon</taxon>
    </lineage>
</organism>
<evidence type="ECO:0000313" key="1">
    <source>
        <dbReference type="EMBL" id="TKC43260.1"/>
    </source>
</evidence>
<accession>A0A4V6WP35</accession>